<accession>A0A1J0RA84</accession>
<dbReference type="EMBL" id="KX700821">
    <property type="protein sequence ID" value="APD74777.1"/>
    <property type="molecule type" value="Genomic_DNA"/>
</dbReference>
<dbReference type="GO" id="GO:0098552">
    <property type="term" value="C:side of membrane"/>
    <property type="evidence" value="ECO:0007669"/>
    <property type="project" value="UniProtKB-KW"/>
</dbReference>
<dbReference type="VEuPathDB" id="TriTrypDB:Tb11.v5.0296"/>
<dbReference type="GO" id="GO:0005886">
    <property type="term" value="C:plasma membrane"/>
    <property type="evidence" value="ECO:0007669"/>
    <property type="project" value="UniProtKB-SubCell"/>
</dbReference>
<evidence type="ECO:0000256" key="6">
    <source>
        <dbReference type="ARBA" id="ARBA00023180"/>
    </source>
</evidence>
<proteinExistence type="predicted"/>
<evidence type="ECO:0000256" key="2">
    <source>
        <dbReference type="ARBA" id="ARBA00004609"/>
    </source>
</evidence>
<protein>
    <submittedName>
        <fullName evidence="10">Variant surface glycoprotein 1125.4250</fullName>
    </submittedName>
</protein>
<keyword evidence="5" id="KW-0472">Membrane</keyword>
<sequence length="489" mass="52019">MQLTEERSRTLILALLLLTQSQWHADGKELGDDDLATTLNTRCLAVEYLALRDSVMSSKVLSAFATAAKNTKLAAQWEIMAAGGNDQQADAFAALAVYGRAVTDRQLAQLHPLLKSFLESSATVNRRIGGEALTAAISKATFTDPAPPGVGSYDTAADPKLLATTVTVSTGDACPIQELNKIGSGQHTLKNALSRKVLLTPDSTISSTALTPAPTLTCTGTEGATPRWDSNSNLRGCSGSNNAGQIGVKISTSKLFSAATPTLSFDSAEDADNDNCGDVKNMLKQTMPTDAAVKHAICKARQAVTVQPEDLEQLTILYLKSKPDLLTAPRKLNGGAKLENDALETAIKTYFGSDAEQFKTTFVTEVKNKHSKYRKGEQLTNAPLSEQTSGTAYTSALAHLRQERNNLMKTALKASATKNVIPECAKKKKSDCDKGASCEWKGSEEKGKCEAKGGEDGVKAENGAKNTNTTGSNSFVINKVPLLIAFLLL</sequence>
<evidence type="ECO:0000313" key="10">
    <source>
        <dbReference type="EMBL" id="APD74777.1"/>
    </source>
</evidence>
<keyword evidence="3" id="KW-1003">Cell membrane</keyword>
<evidence type="ECO:0000256" key="7">
    <source>
        <dbReference type="ARBA" id="ARBA00023288"/>
    </source>
</evidence>
<keyword evidence="4" id="KW-0336">GPI-anchor</keyword>
<dbReference type="VEuPathDB" id="TriTrypDB:Tb427_000178000"/>
<evidence type="ECO:0000256" key="9">
    <source>
        <dbReference type="SAM" id="SignalP"/>
    </source>
</evidence>
<name>A0A1J0RA84_9TRYP</name>
<dbReference type="InterPro" id="IPR027446">
    <property type="entry name" value="VSG_C_dom_sf"/>
</dbReference>
<comment type="subcellular location">
    <subcellularLocation>
        <location evidence="2">Cell membrane</location>
        <topology evidence="2">Lipid-anchor</topology>
        <topology evidence="2">GPI-anchor</topology>
    </subcellularLocation>
</comment>
<dbReference type="SUPFAM" id="SSF58087">
    <property type="entry name" value="Variant surface glycoprotein (N-terminal domain)"/>
    <property type="match status" value="1"/>
</dbReference>
<feature type="chain" id="PRO_5009615432" evidence="9">
    <location>
        <begin position="28"/>
        <end position="489"/>
    </location>
</feature>
<reference evidence="10" key="1">
    <citation type="submission" date="2016-08" db="EMBL/GenBank/DDBJ databases">
        <title>VSG repertoire of Trypanosoma brucei EATRO 1125.</title>
        <authorList>
            <person name="Cross G.A."/>
        </authorList>
    </citation>
    <scope>NUCLEOTIDE SEQUENCE</scope>
    <source>
        <strain evidence="10">EATRO 1125</strain>
    </source>
</reference>
<keyword evidence="6" id="KW-0325">Glycoprotein</keyword>
<evidence type="ECO:0000256" key="5">
    <source>
        <dbReference type="ARBA" id="ARBA00023136"/>
    </source>
</evidence>
<feature type="signal peptide" evidence="9">
    <location>
        <begin position="1"/>
        <end position="27"/>
    </location>
</feature>
<organism evidence="10">
    <name type="scientific">Trypanosoma brucei</name>
    <dbReference type="NCBI Taxonomy" id="5691"/>
    <lineage>
        <taxon>Eukaryota</taxon>
        <taxon>Discoba</taxon>
        <taxon>Euglenozoa</taxon>
        <taxon>Kinetoplastea</taxon>
        <taxon>Metakinetoplastina</taxon>
        <taxon>Trypanosomatida</taxon>
        <taxon>Trypanosomatidae</taxon>
        <taxon>Trypanosoma</taxon>
    </lineage>
</organism>
<evidence type="ECO:0000256" key="1">
    <source>
        <dbReference type="ARBA" id="ARBA00002523"/>
    </source>
</evidence>
<evidence type="ECO:0000256" key="8">
    <source>
        <dbReference type="SAM" id="MobiDB-lite"/>
    </source>
</evidence>
<feature type="compositionally biased region" description="Basic and acidic residues" evidence="8">
    <location>
        <begin position="447"/>
        <end position="459"/>
    </location>
</feature>
<keyword evidence="7" id="KW-0449">Lipoprotein</keyword>
<keyword evidence="9" id="KW-0732">Signal</keyword>
<dbReference type="SUPFAM" id="SSF118251">
    <property type="entry name" value="Variant surface glycoprotein MITAT 1.2, VSG 221, C-terminal domain"/>
    <property type="match status" value="1"/>
</dbReference>
<evidence type="ECO:0000256" key="3">
    <source>
        <dbReference type="ARBA" id="ARBA00022475"/>
    </source>
</evidence>
<dbReference type="AlphaFoldDB" id="A0A1J0RA84"/>
<evidence type="ECO:0000256" key="4">
    <source>
        <dbReference type="ARBA" id="ARBA00022622"/>
    </source>
</evidence>
<comment type="function">
    <text evidence="1">VSG forms a coat on the surface of the parasite. The trypanosome evades the immune response of the host by expressing a series of antigenically distinct VSGs from an estimated 1000 VSG genes.</text>
</comment>
<feature type="region of interest" description="Disordered" evidence="8">
    <location>
        <begin position="447"/>
        <end position="471"/>
    </location>
</feature>